<sequence length="172" mass="19047">MEKVKIYFASPLFSDMERWFNTDIVDSLRYGLPENVEIYLPQENEAINDKSGYANSVMIAEADTNELLSSDFIVAVLDGATIDVGVASEIGVAYAKGIPVIGLYSDSRQGAFGNTNKINALEEVGESQFSYINLYTVGLVKSNGTLFKDVGDWFDYIVDEAKKLLEEKETND</sequence>
<keyword evidence="1" id="KW-0808">Transferase</keyword>
<protein>
    <submittedName>
        <fullName evidence="1">Nucleoside-2-deoxyribosyltransferase</fullName>
    </submittedName>
</protein>
<dbReference type="GO" id="GO:0070694">
    <property type="term" value="F:5-hydroxymethyl-dUMP N-hydrolase activity"/>
    <property type="evidence" value="ECO:0007669"/>
    <property type="project" value="TreeGrafter"/>
</dbReference>
<dbReference type="RefSeq" id="YP_009147764.1">
    <property type="nucleotide sequence ID" value="NC_027341.1"/>
</dbReference>
<proteinExistence type="predicted"/>
<dbReference type="PANTHER" id="PTHR15364:SF0">
    <property type="entry name" value="2'-DEOXYNUCLEOSIDE 5'-PHOSPHATE N-HYDROLASE 1"/>
    <property type="match status" value="1"/>
</dbReference>
<dbReference type="Pfam" id="PF05014">
    <property type="entry name" value="Nuc_deoxyrib_tr"/>
    <property type="match status" value="1"/>
</dbReference>
<dbReference type="GO" id="GO:0016740">
    <property type="term" value="F:transferase activity"/>
    <property type="evidence" value="ECO:0007669"/>
    <property type="project" value="UniProtKB-KW"/>
</dbReference>
<accession>A0A0D3MSW1</accession>
<dbReference type="SUPFAM" id="SSF52309">
    <property type="entry name" value="N-(deoxy)ribosyltransferase-like"/>
    <property type="match status" value="1"/>
</dbReference>
<dbReference type="GO" id="GO:0009159">
    <property type="term" value="P:deoxyribonucleoside monophosphate catabolic process"/>
    <property type="evidence" value="ECO:0007669"/>
    <property type="project" value="TreeGrafter"/>
</dbReference>
<dbReference type="InterPro" id="IPR051239">
    <property type="entry name" value="2'-dNMP_N-hydrolase"/>
</dbReference>
<keyword evidence="2" id="KW-1185">Reference proteome</keyword>
<dbReference type="OrthoDB" id="10589at10239"/>
<dbReference type="EMBL" id="KM677185">
    <property type="protein sequence ID" value="AIX12610.1"/>
    <property type="molecule type" value="Genomic_DNA"/>
</dbReference>
<dbReference type="KEGG" id="vg:24722373"/>
<evidence type="ECO:0000313" key="1">
    <source>
        <dbReference type="EMBL" id="AIX12610.1"/>
    </source>
</evidence>
<dbReference type="PANTHER" id="PTHR15364">
    <property type="entry name" value="2'-DEOXYNUCLEOSIDE 5'-PHOSPHATE N-HYDROLASE 1"/>
    <property type="match status" value="1"/>
</dbReference>
<dbReference type="InterPro" id="IPR007710">
    <property type="entry name" value="Nucleoside_deoxyribTrfase"/>
</dbReference>
<evidence type="ECO:0000313" key="2">
    <source>
        <dbReference type="Proteomes" id="UP000032686"/>
    </source>
</evidence>
<gene>
    <name evidence="1" type="ORF">WRP3_107</name>
</gene>
<organism evidence="1 2">
    <name type="scientific">Lactococcus phage WRP3</name>
    <dbReference type="NCBI Taxonomy" id="1560313"/>
    <lineage>
        <taxon>Viruses</taxon>
        <taxon>Duplodnaviria</taxon>
        <taxon>Heunggongvirae</taxon>
        <taxon>Uroviricota</taxon>
        <taxon>Caudoviricetes</taxon>
        <taxon>Audreyjarvisvirus</taxon>
        <taxon>Audreyjarvisvirus WRP3</taxon>
    </lineage>
</organism>
<reference evidence="1 2" key="1">
    <citation type="journal article" date="2015" name="Appl. Environ. Microbiol.">
        <title>Lactococcal 949 group phages recognize a carbohydrate receptor on the host cell surface.</title>
        <authorList>
            <person name="Mahony J."/>
            <person name="Randazzo W."/>
            <person name="Neve H."/>
            <person name="Settanni L."/>
            <person name="van Sinderen D."/>
        </authorList>
    </citation>
    <scope>NUCLEOTIDE SEQUENCE [LARGE SCALE GENOMIC DNA]</scope>
    <source>
        <strain evidence="1">WRP3</strain>
    </source>
</reference>
<name>A0A0D3MSW1_9CAUD</name>
<dbReference type="Gene3D" id="3.40.50.450">
    <property type="match status" value="1"/>
</dbReference>
<dbReference type="Proteomes" id="UP000032686">
    <property type="component" value="Segment"/>
</dbReference>
<dbReference type="GeneID" id="24722373"/>